<dbReference type="InterPro" id="IPR026913">
    <property type="entry name" value="METTL24"/>
</dbReference>
<organism evidence="1 2">
    <name type="scientific">Lacibacterium aquatile</name>
    <dbReference type="NCBI Taxonomy" id="1168082"/>
    <lineage>
        <taxon>Bacteria</taxon>
        <taxon>Pseudomonadati</taxon>
        <taxon>Pseudomonadota</taxon>
        <taxon>Alphaproteobacteria</taxon>
        <taxon>Rhodospirillales</taxon>
        <taxon>Rhodospirillaceae</taxon>
    </lineage>
</organism>
<name>A0ABW5DPI2_9PROT</name>
<proteinExistence type="predicted"/>
<keyword evidence="2" id="KW-1185">Reference proteome</keyword>
<evidence type="ECO:0000313" key="1">
    <source>
        <dbReference type="EMBL" id="MFD2261441.1"/>
    </source>
</evidence>
<sequence length="296" mass="33805">MSLPRGFVIVPIRHQRAPPMPSRKSALSSLLQKLFPYTKKKSAKELQQSNDPTVSSLALELLSLIRPMDPVGKSFERIGNEFDGGYVQPVHDTVSKIAYSLGINRDVSWDMEMAKRGYRLFQYDHTIEKLPARHKHFNWEKKGICGSRTRQPQMISLEEAISGNGHGALNDLILKMDIESAEWDVFSEMDQAFLGKFDMIIGEFHRFHKLTDPAWFAKAKASLQKLARTHYVVHVHANNASPFEVHGGVPLPRLLELTWLRKDLCLFEPATRIFPTALDAPNIRNRAQHFLGRFSY</sequence>
<comment type="caution">
    <text evidence="1">The sequence shown here is derived from an EMBL/GenBank/DDBJ whole genome shotgun (WGS) entry which is preliminary data.</text>
</comment>
<dbReference type="PANTHER" id="PTHR32026">
    <property type="entry name" value="METHYLTRANSFERASE-LIKE PROTEIN 24"/>
    <property type="match status" value="1"/>
</dbReference>
<dbReference type="Proteomes" id="UP001597295">
    <property type="component" value="Unassembled WGS sequence"/>
</dbReference>
<reference evidence="2" key="1">
    <citation type="journal article" date="2019" name="Int. J. Syst. Evol. Microbiol.">
        <title>The Global Catalogue of Microorganisms (GCM) 10K type strain sequencing project: providing services to taxonomists for standard genome sequencing and annotation.</title>
        <authorList>
            <consortium name="The Broad Institute Genomics Platform"/>
            <consortium name="The Broad Institute Genome Sequencing Center for Infectious Disease"/>
            <person name="Wu L."/>
            <person name="Ma J."/>
        </authorList>
    </citation>
    <scope>NUCLEOTIDE SEQUENCE [LARGE SCALE GENOMIC DNA]</scope>
    <source>
        <strain evidence="2">CGMCC 1.19062</strain>
    </source>
</reference>
<accession>A0ABW5DPI2</accession>
<dbReference type="RefSeq" id="WP_379874215.1">
    <property type="nucleotide sequence ID" value="NZ_JBHUIP010000001.1"/>
</dbReference>
<protein>
    <recommendedName>
        <fullName evidence="3">Methyltransferase FkbM domain-containing protein</fullName>
    </recommendedName>
</protein>
<dbReference type="EMBL" id="JBHUIP010000001">
    <property type="protein sequence ID" value="MFD2261441.1"/>
    <property type="molecule type" value="Genomic_DNA"/>
</dbReference>
<evidence type="ECO:0008006" key="3">
    <source>
        <dbReference type="Google" id="ProtNLM"/>
    </source>
</evidence>
<dbReference type="PANTHER" id="PTHR32026:SF10">
    <property type="entry name" value="METHYLTRANSFERASE-LIKE PROTEIN 24-RELATED"/>
    <property type="match status" value="1"/>
</dbReference>
<evidence type="ECO:0000313" key="2">
    <source>
        <dbReference type="Proteomes" id="UP001597295"/>
    </source>
</evidence>
<gene>
    <name evidence="1" type="ORF">ACFSM5_00980</name>
</gene>